<dbReference type="RefSeq" id="WP_065958093.1">
    <property type="nucleotide sequence ID" value="NZ_JAAOMO010000199.1"/>
</dbReference>
<dbReference type="eggNOG" id="COG3212">
    <property type="taxonomic scope" value="Bacteria"/>
</dbReference>
<proteinExistence type="predicted"/>
<dbReference type="Proteomes" id="UP000094893">
    <property type="component" value="Unassembled WGS sequence"/>
</dbReference>
<evidence type="ECO:0000313" key="5">
    <source>
        <dbReference type="Proteomes" id="UP000095008"/>
    </source>
</evidence>
<gene>
    <name evidence="3" type="ORF">A6M23_06945</name>
    <name evidence="2" type="ORF">A6P07_12275</name>
</gene>
<dbReference type="Gene3D" id="3.10.450.40">
    <property type="match status" value="1"/>
</dbReference>
<evidence type="ECO:0000259" key="1">
    <source>
        <dbReference type="Pfam" id="PF03413"/>
    </source>
</evidence>
<evidence type="ECO:0000313" key="3">
    <source>
        <dbReference type="EMBL" id="OCX74099.1"/>
    </source>
</evidence>
<dbReference type="EMBL" id="LWSA01000170">
    <property type="protein sequence ID" value="OCX71356.1"/>
    <property type="molecule type" value="Genomic_DNA"/>
</dbReference>
<protein>
    <submittedName>
        <fullName evidence="3">Peptidase M4</fullName>
    </submittedName>
</protein>
<evidence type="ECO:0000313" key="4">
    <source>
        <dbReference type="Proteomes" id="UP000094893"/>
    </source>
</evidence>
<feature type="domain" description="PepSY" evidence="1">
    <location>
        <begin position="36"/>
        <end position="94"/>
    </location>
</feature>
<dbReference type="AlphaFoldDB" id="A0A1C2IDP2"/>
<name>A0A1C2IDP2_ACITH</name>
<dbReference type="OrthoDB" id="5297827at2"/>
<dbReference type="Proteomes" id="UP000095008">
    <property type="component" value="Unassembled WGS sequence"/>
</dbReference>
<dbReference type="InterPro" id="IPR025711">
    <property type="entry name" value="PepSY"/>
</dbReference>
<accession>A0A1C2IDP2</accession>
<dbReference type="EMBL" id="LWRY01000048">
    <property type="protein sequence ID" value="OCX74099.1"/>
    <property type="molecule type" value="Genomic_DNA"/>
</dbReference>
<comment type="caution">
    <text evidence="3">The sequence shown here is derived from an EMBL/GenBank/DDBJ whole genome shotgun (WGS) entry which is preliminary data.</text>
</comment>
<keyword evidence="5" id="KW-1185">Reference proteome</keyword>
<sequence>MKISIRLVGGIVGGVLLLSAFGAYAFTGQELAGKAKISIAQARATALRTYPGNITDQELEKEKGGSGLRYSFVIKKGHVSHEVGVDAMTGAILENSVEGDHAD</sequence>
<evidence type="ECO:0000313" key="2">
    <source>
        <dbReference type="EMBL" id="OCX71356.1"/>
    </source>
</evidence>
<dbReference type="STRING" id="930.GCA_002079865_00857"/>
<dbReference type="Pfam" id="PF03413">
    <property type="entry name" value="PepSY"/>
    <property type="match status" value="1"/>
</dbReference>
<reference evidence="3 4" key="1">
    <citation type="journal article" date="2016" name="Int. J. Mol. Sci.">
        <title>Comparative genomics of the extreme acidophile Acidithiobacillus thiooxidans reveals intraspecific divergence and niche adaptation.</title>
        <authorList>
            <person name="Zhang X."/>
            <person name="Feng X."/>
            <person name="Tao J."/>
            <person name="Ma L."/>
            <person name="Xiao Y."/>
            <person name="Liang Y."/>
            <person name="Liu X."/>
            <person name="Yin H."/>
        </authorList>
    </citation>
    <scope>NUCLEOTIDE SEQUENCE [LARGE SCALE GENOMIC DNA]</scope>
    <source>
        <strain evidence="2 4">A02</strain>
        <strain evidence="3">DXS-W</strain>
    </source>
</reference>
<organism evidence="3 5">
    <name type="scientific">Acidithiobacillus thiooxidans</name>
    <name type="common">Thiobacillus thiooxidans</name>
    <dbReference type="NCBI Taxonomy" id="930"/>
    <lineage>
        <taxon>Bacteria</taxon>
        <taxon>Pseudomonadati</taxon>
        <taxon>Pseudomonadota</taxon>
        <taxon>Acidithiobacillia</taxon>
        <taxon>Acidithiobacillales</taxon>
        <taxon>Acidithiobacillaceae</taxon>
        <taxon>Acidithiobacillus</taxon>
    </lineage>
</organism>